<dbReference type="Proteomes" id="UP001281147">
    <property type="component" value="Unassembled WGS sequence"/>
</dbReference>
<accession>A0ACC3NJC7</accession>
<reference evidence="1" key="1">
    <citation type="submission" date="2023-07" db="EMBL/GenBank/DDBJ databases">
        <title>Black Yeasts Isolated from many extreme environments.</title>
        <authorList>
            <person name="Coleine C."/>
            <person name="Stajich J.E."/>
            <person name="Selbmann L."/>
        </authorList>
    </citation>
    <scope>NUCLEOTIDE SEQUENCE</scope>
    <source>
        <strain evidence="1">CCFEE 5714</strain>
    </source>
</reference>
<keyword evidence="2" id="KW-1185">Reference proteome</keyword>
<gene>
    <name evidence="1" type="ORF">LTR37_005485</name>
</gene>
<sequence length="339" mass="36846">MAPTILITGSTGYIGGTVLDTVVKQHPDYDVTVLLRNVPDDLNERYPNVHIVKGDYDSTDTISAAASKADVVVHNGNSDHEPSIKALISGLVNRSDSSPGFLIHLSGTGIVADWRTPDHLGKLNPKIWSDIQDLDTITTRPDGELHRNVDKIIQTAASENGEKLKTAIVCPPDIYGPGRGPGRTQSVYFPVFQKEIETVGAPFYAGEGTNTRSWVHIEDLMTVYLKLVEAAVAGGGGADWGREGYYFAASQEASQIDIAKAVGKILKSQGRIEDAEPKQMPLSTVRDMVSSWGIKDLGAYMFAANSRTRSDRVTKLFGYEPKAPNLWETMEADVLACLK</sequence>
<comment type="caution">
    <text evidence="1">The sequence shown here is derived from an EMBL/GenBank/DDBJ whole genome shotgun (WGS) entry which is preliminary data.</text>
</comment>
<organism evidence="1 2">
    <name type="scientific">Vermiconidia calcicola</name>
    <dbReference type="NCBI Taxonomy" id="1690605"/>
    <lineage>
        <taxon>Eukaryota</taxon>
        <taxon>Fungi</taxon>
        <taxon>Dikarya</taxon>
        <taxon>Ascomycota</taxon>
        <taxon>Pezizomycotina</taxon>
        <taxon>Dothideomycetes</taxon>
        <taxon>Dothideomycetidae</taxon>
        <taxon>Mycosphaerellales</taxon>
        <taxon>Extremaceae</taxon>
        <taxon>Vermiconidia</taxon>
    </lineage>
</organism>
<protein>
    <submittedName>
        <fullName evidence="1">Uncharacterized protein</fullName>
    </submittedName>
</protein>
<evidence type="ECO:0000313" key="1">
    <source>
        <dbReference type="EMBL" id="KAK3718059.1"/>
    </source>
</evidence>
<dbReference type="EMBL" id="JAUTXU010000034">
    <property type="protein sequence ID" value="KAK3718059.1"/>
    <property type="molecule type" value="Genomic_DNA"/>
</dbReference>
<name>A0ACC3NJC7_9PEZI</name>
<proteinExistence type="predicted"/>
<evidence type="ECO:0000313" key="2">
    <source>
        <dbReference type="Proteomes" id="UP001281147"/>
    </source>
</evidence>